<sequence>MASEAPDGSGDIQKSMAPRPARTRLIIALTLLAFVFGLAAMAWVMTRWQGGLRFGGATSDPAALATGAGNGADLVDPTQDMPDGTAGAHGPNLVMSADQQQVRIADLEQRLTRLSVAAEAASGYANRAEAMMVAFAARRALDAGAPLGYVEGQLRLLFGNAQPKAVATIVNAAAEPVTLNKLRQGLETIGASVGHGGPNLSWYQSAMRELRGLAVIQRAGAPSPEPGQRIARARLHVESGQIEEAITEIGALPQQPETTLWLEQARRYNEAHRALDVIEAAAVLQPRTAPMIAPVQPTVAPSPPAASR</sequence>
<keyword evidence="4" id="KW-1185">Reference proteome</keyword>
<evidence type="ECO:0000313" key="3">
    <source>
        <dbReference type="EMBL" id="MBT2186269.1"/>
    </source>
</evidence>
<accession>A0A9X1IPU5</accession>
<dbReference type="Proteomes" id="UP001138757">
    <property type="component" value="Unassembled WGS sequence"/>
</dbReference>
<organism evidence="3 4">
    <name type="scientific">Sphingobium nicotianae</name>
    <dbReference type="NCBI Taxonomy" id="2782607"/>
    <lineage>
        <taxon>Bacteria</taxon>
        <taxon>Pseudomonadati</taxon>
        <taxon>Pseudomonadota</taxon>
        <taxon>Alphaproteobacteria</taxon>
        <taxon>Sphingomonadales</taxon>
        <taxon>Sphingomonadaceae</taxon>
        <taxon>Sphingobium</taxon>
    </lineage>
</organism>
<dbReference type="RefSeq" id="WP_214622027.1">
    <property type="nucleotide sequence ID" value="NZ_JAHGAW010000003.1"/>
</dbReference>
<comment type="caution">
    <text evidence="3">The sequence shown here is derived from an EMBL/GenBank/DDBJ whole genome shotgun (WGS) entry which is preliminary data.</text>
</comment>
<reference evidence="3" key="1">
    <citation type="submission" date="2021-05" db="EMBL/GenBank/DDBJ databases">
        <title>Genome of Sphingobium sp. strain.</title>
        <authorList>
            <person name="Fan R."/>
        </authorList>
    </citation>
    <scope>NUCLEOTIDE SEQUENCE</scope>
    <source>
        <strain evidence="3">H33</strain>
    </source>
</reference>
<feature type="region of interest" description="Disordered" evidence="1">
    <location>
        <begin position="68"/>
        <end position="89"/>
    </location>
</feature>
<keyword evidence="2" id="KW-0472">Membrane</keyword>
<evidence type="ECO:0000313" key="4">
    <source>
        <dbReference type="Proteomes" id="UP001138757"/>
    </source>
</evidence>
<dbReference type="AlphaFoldDB" id="A0A9X1IPU5"/>
<protein>
    <submittedName>
        <fullName evidence="3">Uncharacterized protein</fullName>
    </submittedName>
</protein>
<evidence type="ECO:0000256" key="2">
    <source>
        <dbReference type="SAM" id="Phobius"/>
    </source>
</evidence>
<keyword evidence="2" id="KW-1133">Transmembrane helix</keyword>
<dbReference type="EMBL" id="JAHGAW010000003">
    <property type="protein sequence ID" value="MBT2186269.1"/>
    <property type="molecule type" value="Genomic_DNA"/>
</dbReference>
<feature type="transmembrane region" description="Helical" evidence="2">
    <location>
        <begin position="25"/>
        <end position="44"/>
    </location>
</feature>
<gene>
    <name evidence="3" type="ORF">KK488_04845</name>
</gene>
<evidence type="ECO:0000256" key="1">
    <source>
        <dbReference type="SAM" id="MobiDB-lite"/>
    </source>
</evidence>
<name>A0A9X1IPU5_9SPHN</name>
<proteinExistence type="predicted"/>
<keyword evidence="2" id="KW-0812">Transmembrane</keyword>